<evidence type="ECO:0000256" key="2">
    <source>
        <dbReference type="ARBA" id="ARBA00006730"/>
    </source>
</evidence>
<evidence type="ECO:0000313" key="9">
    <source>
        <dbReference type="Proteomes" id="UP000009131"/>
    </source>
</evidence>
<dbReference type="Gene3D" id="3.40.50.720">
    <property type="entry name" value="NAD(P)-binding Rossmann-like Domain"/>
    <property type="match status" value="1"/>
</dbReference>
<dbReference type="OMA" id="NIRWHYE"/>
<dbReference type="PANTHER" id="PTHR11530:SF30">
    <property type="entry name" value="FAD DEPENDENT OXIDOREDUCTASE DOMAIN-CONTAINING PROTEIN"/>
    <property type="match status" value="1"/>
</dbReference>
<comment type="cofactor">
    <cofactor evidence="1 6">
        <name>FAD</name>
        <dbReference type="ChEBI" id="CHEBI:57692"/>
    </cofactor>
</comment>
<dbReference type="HOGENOM" id="CLU_034311_1_0_1"/>
<keyword evidence="3" id="KW-0285">Flavoprotein</keyword>
<dbReference type="eggNOG" id="KOG3923">
    <property type="taxonomic scope" value="Eukaryota"/>
</dbReference>
<dbReference type="GO" id="GO:0019478">
    <property type="term" value="P:D-amino acid catabolic process"/>
    <property type="evidence" value="ECO:0007669"/>
    <property type="project" value="TreeGrafter"/>
</dbReference>
<dbReference type="PIRSF" id="PIRSF000189">
    <property type="entry name" value="D-aa_oxidase"/>
    <property type="match status" value="1"/>
</dbReference>
<dbReference type="PANTHER" id="PTHR11530">
    <property type="entry name" value="D-AMINO ACID OXIDASE"/>
    <property type="match status" value="1"/>
</dbReference>
<dbReference type="Pfam" id="PF01266">
    <property type="entry name" value="DAO"/>
    <property type="match status" value="1"/>
</dbReference>
<evidence type="ECO:0000256" key="1">
    <source>
        <dbReference type="ARBA" id="ARBA00001974"/>
    </source>
</evidence>
<keyword evidence="4 6" id="KW-0274">FAD</keyword>
<name>G7E176_MIXOS</name>
<dbReference type="SUPFAM" id="SSF54373">
    <property type="entry name" value="FAD-linked reductases, C-terminal domain"/>
    <property type="match status" value="1"/>
</dbReference>
<dbReference type="Proteomes" id="UP000009131">
    <property type="component" value="Unassembled WGS sequence"/>
</dbReference>
<dbReference type="EMBL" id="BABT02000102">
    <property type="protein sequence ID" value="GAA96586.1"/>
    <property type="molecule type" value="Genomic_DNA"/>
</dbReference>
<accession>G7E176</accession>
<dbReference type="RefSeq" id="XP_014567372.1">
    <property type="nucleotide sequence ID" value="XM_014711886.1"/>
</dbReference>
<protein>
    <recommendedName>
        <fullName evidence="7">FAD dependent oxidoreductase domain-containing protein</fullName>
    </recommendedName>
</protein>
<dbReference type="OrthoDB" id="2015447at2759"/>
<comment type="similarity">
    <text evidence="2">Belongs to the DAMOX/DASOX family.</text>
</comment>
<dbReference type="InterPro" id="IPR006181">
    <property type="entry name" value="D-amino_acid_oxidase_CS"/>
</dbReference>
<dbReference type="PROSITE" id="PS00677">
    <property type="entry name" value="DAO"/>
    <property type="match status" value="1"/>
</dbReference>
<dbReference type="InParanoid" id="G7E176"/>
<feature type="domain" description="FAD dependent oxidoreductase" evidence="7">
    <location>
        <begin position="2"/>
        <end position="326"/>
    </location>
</feature>
<proteinExistence type="inferred from homology"/>
<keyword evidence="9" id="KW-1185">Reference proteome</keyword>
<evidence type="ECO:0000313" key="8">
    <source>
        <dbReference type="EMBL" id="GAA96586.1"/>
    </source>
</evidence>
<dbReference type="Gene3D" id="3.30.9.10">
    <property type="entry name" value="D-Amino Acid Oxidase, subunit A, domain 2"/>
    <property type="match status" value="1"/>
</dbReference>
<evidence type="ECO:0000256" key="4">
    <source>
        <dbReference type="ARBA" id="ARBA00022827"/>
    </source>
</evidence>
<reference evidence="8 9" key="1">
    <citation type="journal article" date="2011" name="J. Gen. Appl. Microbiol.">
        <title>Draft genome sequencing of the enigmatic basidiomycete Mixia osmundae.</title>
        <authorList>
            <person name="Nishida H."/>
            <person name="Nagatsuka Y."/>
            <person name="Sugiyama J."/>
        </authorList>
    </citation>
    <scope>NUCLEOTIDE SEQUENCE [LARGE SCALE GENOMIC DNA]</scope>
    <source>
        <strain evidence="9">CBS 9802 / IAM 14324 / JCM 22182 / KY 12970</strain>
    </source>
</reference>
<dbReference type="GO" id="GO:0071949">
    <property type="term" value="F:FAD binding"/>
    <property type="evidence" value="ECO:0007669"/>
    <property type="project" value="InterPro"/>
</dbReference>
<dbReference type="GO" id="GO:0003884">
    <property type="term" value="F:D-amino-acid oxidase activity"/>
    <property type="evidence" value="ECO:0007669"/>
    <property type="project" value="InterPro"/>
</dbReference>
<feature type="binding site" evidence="6">
    <location>
        <position position="288"/>
    </location>
    <ligand>
        <name>D-dopa</name>
        <dbReference type="ChEBI" id="CHEBI:149689"/>
    </ligand>
</feature>
<gene>
    <name evidence="8" type="primary">Mo03256</name>
    <name evidence="8" type="ORF">E5Q_03256</name>
</gene>
<comment type="caution">
    <text evidence="8">The sequence shown here is derived from an EMBL/GenBank/DDBJ whole genome shotgun (WGS) entry which is preliminary data.</text>
</comment>
<dbReference type="InterPro" id="IPR023209">
    <property type="entry name" value="DAO"/>
</dbReference>
<dbReference type="SUPFAM" id="SSF51971">
    <property type="entry name" value="Nucleotide-binding domain"/>
    <property type="match status" value="1"/>
</dbReference>
<dbReference type="STRING" id="764103.G7E176"/>
<dbReference type="GO" id="GO:0005737">
    <property type="term" value="C:cytoplasm"/>
    <property type="evidence" value="ECO:0007669"/>
    <property type="project" value="TreeGrafter"/>
</dbReference>
<feature type="binding site" evidence="6">
    <location>
        <position position="180"/>
    </location>
    <ligand>
        <name>FAD</name>
        <dbReference type="ChEBI" id="CHEBI:57692"/>
    </ligand>
</feature>
<keyword evidence="5" id="KW-0560">Oxidoreductase</keyword>
<evidence type="ECO:0000256" key="3">
    <source>
        <dbReference type="ARBA" id="ARBA00022630"/>
    </source>
</evidence>
<evidence type="ECO:0000256" key="6">
    <source>
        <dbReference type="PIRSR" id="PIRSR000189-1"/>
    </source>
</evidence>
<reference evidence="8 9" key="2">
    <citation type="journal article" date="2012" name="Open Biol.">
        <title>Characteristics of nucleosomes and linker DNA regions on the genome of the basidiomycete Mixia osmundae revealed by mono- and dinucleosome mapping.</title>
        <authorList>
            <person name="Nishida H."/>
            <person name="Kondo S."/>
            <person name="Matsumoto T."/>
            <person name="Suzuki Y."/>
            <person name="Yoshikawa H."/>
            <person name="Taylor T.D."/>
            <person name="Sugiyama J."/>
        </authorList>
    </citation>
    <scope>NUCLEOTIDE SEQUENCE [LARGE SCALE GENOMIC DNA]</scope>
    <source>
        <strain evidence="9">CBS 9802 / IAM 14324 / JCM 22182 / KY 12970</strain>
    </source>
</reference>
<organism evidence="8 9">
    <name type="scientific">Mixia osmundae (strain CBS 9802 / IAM 14324 / JCM 22182 / KY 12970)</name>
    <dbReference type="NCBI Taxonomy" id="764103"/>
    <lineage>
        <taxon>Eukaryota</taxon>
        <taxon>Fungi</taxon>
        <taxon>Dikarya</taxon>
        <taxon>Basidiomycota</taxon>
        <taxon>Pucciniomycotina</taxon>
        <taxon>Mixiomycetes</taxon>
        <taxon>Mixiales</taxon>
        <taxon>Mixiaceae</taxon>
        <taxon>Mixia</taxon>
    </lineage>
</organism>
<sequence>MIAIVGAGVTGLTTAVCLIESGRAAGDQIIIYARDLPSDAYSTGFASPWAGANWRSVAAHDDPERQQYDRIAYKRFDQMAKTHPHLVMRLPGTEYCKDTEEERHGVWFSTLCPGFRILDQGERPPDCPFAYTYSTFTINVPLYLQWLVDELTTAGVQIIRRHIDRLDSLFDDCDTVINATGLGAKNLRDVRDDTVYPTRGQTILIRAPAVTATTSRVYPDGTTYVIPRTDGQVIIGGCYQPHRWDLDIDFELAEQILERCYALDPSIATPPGSGKENIQIVRHNVGLRPSRQNGSRLEQERRGPKTIIHAYGISSAGYQASWGLAASVLRLMQQ</sequence>
<evidence type="ECO:0000256" key="5">
    <source>
        <dbReference type="ARBA" id="ARBA00023002"/>
    </source>
</evidence>
<dbReference type="FunCoup" id="G7E176">
    <property type="interactions" value="51"/>
</dbReference>
<dbReference type="InterPro" id="IPR006076">
    <property type="entry name" value="FAD-dep_OxRdtase"/>
</dbReference>
<evidence type="ECO:0000259" key="7">
    <source>
        <dbReference type="Pfam" id="PF01266"/>
    </source>
</evidence>
<dbReference type="AlphaFoldDB" id="G7E176"/>